<name>A0A3S7MAW2_ECOLX</name>
<protein>
    <submittedName>
        <fullName evidence="1">Uncharacterized protein</fullName>
    </submittedName>
</protein>
<sequence>MIFYLNNNYYICYWDLFLNYIQYSDYVHLLHFVSSIGEYKI</sequence>
<geneLocation type="plasmid" evidence="1">
    <name>p14ODTX</name>
</geneLocation>
<dbReference type="AlphaFoldDB" id="A0A3S7MAW2"/>
<organism evidence="1">
    <name type="scientific">Escherichia coli</name>
    <dbReference type="NCBI Taxonomy" id="562"/>
    <lineage>
        <taxon>Bacteria</taxon>
        <taxon>Pseudomonadati</taxon>
        <taxon>Pseudomonadota</taxon>
        <taxon>Gammaproteobacteria</taxon>
        <taxon>Enterobacterales</taxon>
        <taxon>Enterobacteriaceae</taxon>
        <taxon>Escherichia</taxon>
    </lineage>
</organism>
<reference evidence="1" key="1">
    <citation type="submission" date="2018-02" db="EMBL/GenBank/DDBJ databases">
        <title>Multidrug Resistance Plasmids in Enterovirulent Escherichia coli Strains from Pigs in Switzerland.</title>
        <authorList>
            <person name="Brilhante M."/>
            <person name="Perreten V."/>
            <person name="Dona V."/>
        </authorList>
    </citation>
    <scope>NUCLEOTIDE SEQUENCE</scope>
    <source>
        <strain evidence="1">14OD0056</strain>
        <plasmid evidence="1">p14ODTX</plasmid>
    </source>
</reference>
<evidence type="ECO:0000313" key="1">
    <source>
        <dbReference type="EMBL" id="AWU48075.1"/>
    </source>
</evidence>
<accession>A0A3S7MAW2</accession>
<dbReference type="EMBL" id="MG904993">
    <property type="protein sequence ID" value="AWU48075.1"/>
    <property type="molecule type" value="Genomic_DNA"/>
</dbReference>
<keyword evidence="1" id="KW-0614">Plasmid</keyword>
<proteinExistence type="predicted"/>